<keyword evidence="3" id="KW-1185">Reference proteome</keyword>
<evidence type="ECO:0000313" key="2">
    <source>
        <dbReference type="EMBL" id="KIW89802.1"/>
    </source>
</evidence>
<dbReference type="EMBL" id="KN846994">
    <property type="protein sequence ID" value="KIW89802.1"/>
    <property type="molecule type" value="Genomic_DNA"/>
</dbReference>
<dbReference type="AlphaFoldDB" id="A0A0D2FTC3"/>
<dbReference type="HOGENOM" id="CLU_2704601_0_0_1"/>
<protein>
    <submittedName>
        <fullName evidence="2">Uncharacterized protein</fullName>
    </submittedName>
</protein>
<sequence length="73" mass="8254">MNQLSVSFISSRVTTLLLLFHAMGDRIPKILFDRALITQRRIDMHGKHYEVTPKAAGVDKDLAALLSEEVVFK</sequence>
<dbReference type="OrthoDB" id="3788792at2759"/>
<name>A0A0D2FTC3_CLAB1</name>
<evidence type="ECO:0000256" key="1">
    <source>
        <dbReference type="SAM" id="SignalP"/>
    </source>
</evidence>
<accession>A0A0D2FTC3</accession>
<organism evidence="2 3">
    <name type="scientific">Cladophialophora bantiana (strain ATCC 10958 / CBS 173.52 / CDC B-1940 / NIH 8579)</name>
    <name type="common">Xylohypha bantiana</name>
    <dbReference type="NCBI Taxonomy" id="1442370"/>
    <lineage>
        <taxon>Eukaryota</taxon>
        <taxon>Fungi</taxon>
        <taxon>Dikarya</taxon>
        <taxon>Ascomycota</taxon>
        <taxon>Pezizomycotina</taxon>
        <taxon>Eurotiomycetes</taxon>
        <taxon>Chaetothyriomycetidae</taxon>
        <taxon>Chaetothyriales</taxon>
        <taxon>Herpotrichiellaceae</taxon>
        <taxon>Cladophialophora</taxon>
    </lineage>
</organism>
<dbReference type="Proteomes" id="UP000053789">
    <property type="component" value="Unassembled WGS sequence"/>
</dbReference>
<evidence type="ECO:0000313" key="3">
    <source>
        <dbReference type="Proteomes" id="UP000053789"/>
    </source>
</evidence>
<gene>
    <name evidence="2" type="ORF">Z519_09231</name>
</gene>
<reference evidence="2" key="1">
    <citation type="submission" date="2015-01" db="EMBL/GenBank/DDBJ databases">
        <title>The Genome Sequence of Cladophialophora bantiana CBS 173.52.</title>
        <authorList>
            <consortium name="The Broad Institute Genomics Platform"/>
            <person name="Cuomo C."/>
            <person name="de Hoog S."/>
            <person name="Gorbushina A."/>
            <person name="Stielow B."/>
            <person name="Teixiera M."/>
            <person name="Abouelleil A."/>
            <person name="Chapman S.B."/>
            <person name="Priest M."/>
            <person name="Young S.K."/>
            <person name="Wortman J."/>
            <person name="Nusbaum C."/>
            <person name="Birren B."/>
        </authorList>
    </citation>
    <scope>NUCLEOTIDE SEQUENCE [LARGE SCALE GENOMIC DNA]</scope>
    <source>
        <strain evidence="2">CBS 173.52</strain>
    </source>
</reference>
<keyword evidence="1" id="KW-0732">Signal</keyword>
<dbReference type="RefSeq" id="XP_016616471.1">
    <property type="nucleotide sequence ID" value="XM_016766955.1"/>
</dbReference>
<proteinExistence type="predicted"/>
<dbReference type="VEuPathDB" id="FungiDB:Z519_09231"/>
<dbReference type="GeneID" id="27702159"/>
<feature type="signal peptide" evidence="1">
    <location>
        <begin position="1"/>
        <end position="24"/>
    </location>
</feature>
<feature type="chain" id="PRO_5002242342" evidence="1">
    <location>
        <begin position="25"/>
        <end position="73"/>
    </location>
</feature>